<dbReference type="PANTHER" id="PTHR46797:SF1">
    <property type="entry name" value="METHYLPHOSPHONATE SYNTHASE"/>
    <property type="match status" value="1"/>
</dbReference>
<dbReference type="Gene3D" id="1.10.260.40">
    <property type="entry name" value="lambda repressor-like DNA-binding domains"/>
    <property type="match status" value="1"/>
</dbReference>
<dbReference type="Pfam" id="PF01381">
    <property type="entry name" value="HTH_3"/>
    <property type="match status" value="1"/>
</dbReference>
<evidence type="ECO:0000313" key="3">
    <source>
        <dbReference type="EMBL" id="CUN35460.1"/>
    </source>
</evidence>
<organism evidence="3 4">
    <name type="scientific">Dorea longicatena</name>
    <dbReference type="NCBI Taxonomy" id="88431"/>
    <lineage>
        <taxon>Bacteria</taxon>
        <taxon>Bacillati</taxon>
        <taxon>Bacillota</taxon>
        <taxon>Clostridia</taxon>
        <taxon>Lachnospirales</taxon>
        <taxon>Lachnospiraceae</taxon>
        <taxon>Dorea</taxon>
    </lineage>
</organism>
<dbReference type="PANTHER" id="PTHR46797">
    <property type="entry name" value="HTH-TYPE TRANSCRIPTIONAL REGULATOR"/>
    <property type="match status" value="1"/>
</dbReference>
<dbReference type="InterPro" id="IPR001387">
    <property type="entry name" value="Cro/C1-type_HTH"/>
</dbReference>
<name>A0A173W8V7_9FIRM</name>
<dbReference type="PROSITE" id="PS50943">
    <property type="entry name" value="HTH_CROC1"/>
    <property type="match status" value="1"/>
</dbReference>
<dbReference type="Proteomes" id="UP000095439">
    <property type="component" value="Unassembled WGS sequence"/>
</dbReference>
<evidence type="ECO:0000256" key="1">
    <source>
        <dbReference type="ARBA" id="ARBA00023125"/>
    </source>
</evidence>
<protein>
    <submittedName>
        <fullName evidence="3">HTH-type transcriptional regulator PuuR</fullName>
    </submittedName>
</protein>
<evidence type="ECO:0000259" key="2">
    <source>
        <dbReference type="PROSITE" id="PS50943"/>
    </source>
</evidence>
<dbReference type="InterPro" id="IPR010982">
    <property type="entry name" value="Lambda_DNA-bd_dom_sf"/>
</dbReference>
<accession>A0A173W8V7</accession>
<proteinExistence type="predicted"/>
<dbReference type="SUPFAM" id="SSF47413">
    <property type="entry name" value="lambda repressor-like DNA-binding domains"/>
    <property type="match status" value="1"/>
</dbReference>
<evidence type="ECO:0000313" key="4">
    <source>
        <dbReference type="Proteomes" id="UP000095439"/>
    </source>
</evidence>
<sequence length="106" mass="12060">MCAEDYIADRLVDLCEKRGLTKYRLAQLTGMSQTAIGSIISKESIPTIPTLEKLCSAFGITLAQFFSNEESHPNLTETQREILMIWDSLDVEERKVFMTMIRGLKK</sequence>
<dbReference type="GO" id="GO:0003677">
    <property type="term" value="F:DNA binding"/>
    <property type="evidence" value="ECO:0007669"/>
    <property type="project" value="UniProtKB-KW"/>
</dbReference>
<dbReference type="CDD" id="cd00093">
    <property type="entry name" value="HTH_XRE"/>
    <property type="match status" value="1"/>
</dbReference>
<dbReference type="SMART" id="SM00530">
    <property type="entry name" value="HTH_XRE"/>
    <property type="match status" value="1"/>
</dbReference>
<gene>
    <name evidence="3" type="primary">puuR_1</name>
    <name evidence="3" type="ORF">ERS852423_00103</name>
</gene>
<dbReference type="GO" id="GO:0003700">
    <property type="term" value="F:DNA-binding transcription factor activity"/>
    <property type="evidence" value="ECO:0007669"/>
    <property type="project" value="TreeGrafter"/>
</dbReference>
<dbReference type="InterPro" id="IPR050807">
    <property type="entry name" value="TransReg_Diox_bact_type"/>
</dbReference>
<dbReference type="RefSeq" id="WP_009262569.1">
    <property type="nucleotide sequence ID" value="NZ_CABIWY010000001.1"/>
</dbReference>
<dbReference type="AlphaFoldDB" id="A0A173W8V7"/>
<dbReference type="EMBL" id="CYYY01000001">
    <property type="protein sequence ID" value="CUN35460.1"/>
    <property type="molecule type" value="Genomic_DNA"/>
</dbReference>
<dbReference type="GO" id="GO:0005829">
    <property type="term" value="C:cytosol"/>
    <property type="evidence" value="ECO:0007669"/>
    <property type="project" value="TreeGrafter"/>
</dbReference>
<keyword evidence="1" id="KW-0238">DNA-binding</keyword>
<feature type="domain" description="HTH cro/C1-type" evidence="2">
    <location>
        <begin position="11"/>
        <end position="65"/>
    </location>
</feature>
<reference evidence="3 4" key="1">
    <citation type="submission" date="2015-09" db="EMBL/GenBank/DDBJ databases">
        <authorList>
            <consortium name="Pathogen Informatics"/>
        </authorList>
    </citation>
    <scope>NUCLEOTIDE SEQUENCE [LARGE SCALE GENOMIC DNA]</scope>
    <source>
        <strain evidence="3 4">2789STDY5608866</strain>
    </source>
</reference>